<dbReference type="InterPro" id="IPR041698">
    <property type="entry name" value="Methyltransf_25"/>
</dbReference>
<evidence type="ECO:0000313" key="18">
    <source>
        <dbReference type="EMBL" id="PIK50213.1"/>
    </source>
</evidence>
<dbReference type="PANTHER" id="PTHR12734">
    <property type="entry name" value="METHYLTRANSFERASE-RELATED"/>
    <property type="match status" value="1"/>
</dbReference>
<dbReference type="InterPro" id="IPR022238">
    <property type="entry name" value="Bud23_C"/>
</dbReference>
<evidence type="ECO:0000256" key="13">
    <source>
        <dbReference type="ARBA" id="ARBA00075516"/>
    </source>
</evidence>
<evidence type="ECO:0000256" key="12">
    <source>
        <dbReference type="ARBA" id="ARBA00074415"/>
    </source>
</evidence>
<keyword evidence="19" id="KW-1185">Reference proteome</keyword>
<feature type="compositionally biased region" description="Polar residues" evidence="15">
    <location>
        <begin position="191"/>
        <end position="203"/>
    </location>
</feature>
<evidence type="ECO:0000256" key="11">
    <source>
        <dbReference type="ARBA" id="ARBA00064164"/>
    </source>
</evidence>
<keyword evidence="6 18" id="KW-0808">Transferase</keyword>
<dbReference type="EMBL" id="MRZV01000429">
    <property type="protein sequence ID" value="PIK50213.1"/>
    <property type="molecule type" value="Genomic_DNA"/>
</dbReference>
<comment type="catalytic activity">
    <reaction evidence="9">
        <text>a guanosine in 18S rRNA + S-adenosyl-L-methionine = an N(7)-methylguanosine in 18S rRNA + S-adenosyl-L-homocysteine</text>
        <dbReference type="Rhea" id="RHEA:54584"/>
        <dbReference type="Rhea" id="RHEA-COMP:13937"/>
        <dbReference type="Rhea" id="RHEA-COMP:13938"/>
        <dbReference type="ChEBI" id="CHEBI:57856"/>
        <dbReference type="ChEBI" id="CHEBI:59789"/>
        <dbReference type="ChEBI" id="CHEBI:74269"/>
        <dbReference type="ChEBI" id="CHEBI:74480"/>
    </reaction>
</comment>
<comment type="subunit">
    <text evidence="11">Heterodimer with TRMT112; this heterodimerization is necessary for the metabolic stability and activity of the catalytic subunit BUD23. Interacts with GRIP1.</text>
</comment>
<comment type="caution">
    <text evidence="18">The sequence shown here is derived from an EMBL/GenBank/DDBJ whole genome shotgun (WGS) entry which is preliminary data.</text>
</comment>
<dbReference type="GO" id="GO:0005737">
    <property type="term" value="C:cytoplasm"/>
    <property type="evidence" value="ECO:0007669"/>
    <property type="project" value="UniProtKB-SubCell"/>
</dbReference>
<evidence type="ECO:0000256" key="7">
    <source>
        <dbReference type="ARBA" id="ARBA00022691"/>
    </source>
</evidence>
<dbReference type="GO" id="GO:0070476">
    <property type="term" value="P:rRNA (guanine-N7)-methylation"/>
    <property type="evidence" value="ECO:0007669"/>
    <property type="project" value="InterPro"/>
</dbReference>
<evidence type="ECO:0000256" key="2">
    <source>
        <dbReference type="ARBA" id="ARBA00004496"/>
    </source>
</evidence>
<dbReference type="PANTHER" id="PTHR12734:SF0">
    <property type="entry name" value="18S RRNA (GUANINE-N(7))-METHYLTRANSFERASE-RELATED"/>
    <property type="match status" value="1"/>
</dbReference>
<proteinExistence type="inferred from homology"/>
<gene>
    <name evidence="18" type="ORF">BSL78_12919</name>
</gene>
<evidence type="ECO:0000256" key="1">
    <source>
        <dbReference type="ARBA" id="ARBA00004123"/>
    </source>
</evidence>
<dbReference type="InterPro" id="IPR039769">
    <property type="entry name" value="Bud23-like"/>
</dbReference>
<evidence type="ECO:0000256" key="6">
    <source>
        <dbReference type="ARBA" id="ARBA00022679"/>
    </source>
</evidence>
<dbReference type="Proteomes" id="UP000230750">
    <property type="component" value="Unassembled WGS sequence"/>
</dbReference>
<dbReference type="Pfam" id="PF12589">
    <property type="entry name" value="WBS_methylT"/>
    <property type="match status" value="1"/>
</dbReference>
<reference evidence="18 19" key="1">
    <citation type="journal article" date="2017" name="PLoS Biol.">
        <title>The sea cucumber genome provides insights into morphological evolution and visceral regeneration.</title>
        <authorList>
            <person name="Zhang X."/>
            <person name="Sun L."/>
            <person name="Yuan J."/>
            <person name="Sun Y."/>
            <person name="Gao Y."/>
            <person name="Zhang L."/>
            <person name="Li S."/>
            <person name="Dai H."/>
            <person name="Hamel J.F."/>
            <person name="Liu C."/>
            <person name="Yu Y."/>
            <person name="Liu S."/>
            <person name="Lin W."/>
            <person name="Guo K."/>
            <person name="Jin S."/>
            <person name="Xu P."/>
            <person name="Storey K.B."/>
            <person name="Huan P."/>
            <person name="Zhang T."/>
            <person name="Zhou Y."/>
            <person name="Zhang J."/>
            <person name="Lin C."/>
            <person name="Li X."/>
            <person name="Xing L."/>
            <person name="Huo D."/>
            <person name="Sun M."/>
            <person name="Wang L."/>
            <person name="Mercier A."/>
            <person name="Li F."/>
            <person name="Yang H."/>
            <person name="Xiang J."/>
        </authorList>
    </citation>
    <scope>NUCLEOTIDE SEQUENCE [LARGE SCALE GENOMIC DNA]</scope>
    <source>
        <strain evidence="18">Shaxun</strain>
        <tissue evidence="18">Muscle</tissue>
    </source>
</reference>
<dbReference type="GO" id="GO:0016435">
    <property type="term" value="F:rRNA (guanine) methyltransferase activity"/>
    <property type="evidence" value="ECO:0007669"/>
    <property type="project" value="InterPro"/>
</dbReference>
<protein>
    <recommendedName>
        <fullName evidence="12">18S rRNA (guanine-N(7))-methyltransferase</fullName>
    </recommendedName>
    <alternativeName>
        <fullName evidence="14">Bud site selection protein 23 homolog</fullName>
    </alternativeName>
    <alternativeName>
        <fullName evidence="13">rRNA methyltransferase and ribosome maturation factor</fullName>
    </alternativeName>
</protein>
<dbReference type="Gene3D" id="3.40.50.150">
    <property type="entry name" value="Vaccinia Virus protein VP39"/>
    <property type="match status" value="1"/>
</dbReference>
<dbReference type="Pfam" id="PF13649">
    <property type="entry name" value="Methyltransf_25"/>
    <property type="match status" value="1"/>
</dbReference>
<comment type="function">
    <text evidence="10">S-adenosyl-L-methionine-dependent methyltransferase that specifically methylates the N(7) position of a guanine in 18S rRNA. Requires the methyltransferase adapter protein TRM112 for full rRNA methyltransferase activity. Involved in the pre-rRNA processing steps leading to small-subunit rRNA production independently of its RNA-modifying catalytic activity. Important for biogenesis end export of the 40S ribosomal subunit independent on its methyltransferase activity. Locus-specific steroid receptor coactivator. Potentiates transactivation by glucocorticoid (NR3C1), mineralocorticoid (NR3C2), androgen (AR) and progesterone (PGR) receptors. Required for the maintenance of open chromatin at the TSC22D3/GILZ locus to facilitate NR3C1 loading on the response elements. Required for maintenance of dimethylation on histone H3 'Lys-79' (H3K79me2), although direct histone methyltransferase activity is not observed in vitro.</text>
</comment>
<comment type="similarity">
    <text evidence="3">Belongs to the class I-like SAM-binding methyltransferase superfamily. BUD23/WBSCR22 family.</text>
</comment>
<evidence type="ECO:0000256" key="3">
    <source>
        <dbReference type="ARBA" id="ARBA00005547"/>
    </source>
</evidence>
<keyword evidence="5 18" id="KW-0489">Methyltransferase</keyword>
<keyword evidence="7" id="KW-0949">S-adenosyl-L-methionine</keyword>
<organism evidence="18 19">
    <name type="scientific">Stichopus japonicus</name>
    <name type="common">Sea cucumber</name>
    <dbReference type="NCBI Taxonomy" id="307972"/>
    <lineage>
        <taxon>Eukaryota</taxon>
        <taxon>Metazoa</taxon>
        <taxon>Echinodermata</taxon>
        <taxon>Eleutherozoa</taxon>
        <taxon>Echinozoa</taxon>
        <taxon>Holothuroidea</taxon>
        <taxon>Aspidochirotacea</taxon>
        <taxon>Aspidochirotida</taxon>
        <taxon>Stichopodidae</taxon>
        <taxon>Apostichopus</taxon>
    </lineage>
</organism>
<dbReference type="InterPro" id="IPR029063">
    <property type="entry name" value="SAM-dependent_MTases_sf"/>
</dbReference>
<evidence type="ECO:0000256" key="5">
    <source>
        <dbReference type="ARBA" id="ARBA00022603"/>
    </source>
</evidence>
<keyword evidence="4" id="KW-0963">Cytoplasm</keyword>
<dbReference type="FunFam" id="3.40.50.150:FF:000017">
    <property type="entry name" value="probable 18S rRNA (Guanine-N(7))-methyltransferase"/>
    <property type="match status" value="1"/>
</dbReference>
<evidence type="ECO:0000259" key="16">
    <source>
        <dbReference type="Pfam" id="PF12589"/>
    </source>
</evidence>
<evidence type="ECO:0000256" key="15">
    <source>
        <dbReference type="SAM" id="MobiDB-lite"/>
    </source>
</evidence>
<dbReference type="AlphaFoldDB" id="A0A2G8KQC1"/>
<name>A0A2G8KQC1_STIJA</name>
<evidence type="ECO:0000313" key="19">
    <source>
        <dbReference type="Proteomes" id="UP000230750"/>
    </source>
</evidence>
<feature type="region of interest" description="Disordered" evidence="15">
    <location>
        <begin position="191"/>
        <end position="251"/>
    </location>
</feature>
<dbReference type="GO" id="GO:0005730">
    <property type="term" value="C:nucleolus"/>
    <property type="evidence" value="ECO:0007669"/>
    <property type="project" value="UniProtKB-ARBA"/>
</dbReference>
<evidence type="ECO:0000256" key="8">
    <source>
        <dbReference type="ARBA" id="ARBA00023242"/>
    </source>
</evidence>
<evidence type="ECO:0000256" key="4">
    <source>
        <dbReference type="ARBA" id="ARBA00022490"/>
    </source>
</evidence>
<comment type="subcellular location">
    <subcellularLocation>
        <location evidence="2">Cytoplasm</location>
    </subcellularLocation>
    <subcellularLocation>
        <location evidence="1">Nucleus</location>
    </subcellularLocation>
</comment>
<sequence length="251" mass="28129">MIEIQMTMADRAVELLALPEGTSSFILDVGCGSGLSGEALTNRGHFWVGMDISKPMLGIAEEREVEGDLFLSDMGEGMFFRPGTFDGVISISALQWLCNADKKTHNPPKRLYKFFSTLYSTMKRGSRAVFQFYPENSHQLELITSQAMRAGFTGGVVVDFPNSTRAKKMFLCLFAGLLNPQLPTGLGTGSQAYSGQVTNSSQRQRFRNLKGKSLKKSRDWIKEKKERRRRQGKGDYKPDSKYSGRKRSNKI</sequence>
<feature type="compositionally biased region" description="Basic and acidic residues" evidence="15">
    <location>
        <begin position="232"/>
        <end position="242"/>
    </location>
</feature>
<feature type="domain" description="Methyltransferase" evidence="17">
    <location>
        <begin position="26"/>
        <end position="102"/>
    </location>
</feature>
<accession>A0A2G8KQC1</accession>
<keyword evidence="8" id="KW-0539">Nucleus</keyword>
<dbReference type="CDD" id="cd02440">
    <property type="entry name" value="AdoMet_MTases"/>
    <property type="match status" value="1"/>
</dbReference>
<feature type="domain" description="18S rRNA (guanine(1575)-N(7))-methyltransferase Bud23 C-terminal" evidence="16">
    <location>
        <begin position="173"/>
        <end position="248"/>
    </location>
</feature>
<evidence type="ECO:0000256" key="9">
    <source>
        <dbReference type="ARBA" id="ARBA00050374"/>
    </source>
</evidence>
<dbReference type="OrthoDB" id="2877at2759"/>
<evidence type="ECO:0000256" key="14">
    <source>
        <dbReference type="ARBA" id="ARBA00081208"/>
    </source>
</evidence>
<dbReference type="SUPFAM" id="SSF53335">
    <property type="entry name" value="S-adenosyl-L-methionine-dependent methyltransferases"/>
    <property type="match status" value="1"/>
</dbReference>
<dbReference type="STRING" id="307972.A0A2G8KQC1"/>
<evidence type="ECO:0000259" key="17">
    <source>
        <dbReference type="Pfam" id="PF13649"/>
    </source>
</evidence>
<feature type="compositionally biased region" description="Basic residues" evidence="15">
    <location>
        <begin position="204"/>
        <end position="215"/>
    </location>
</feature>
<evidence type="ECO:0000256" key="10">
    <source>
        <dbReference type="ARBA" id="ARBA00059355"/>
    </source>
</evidence>